<dbReference type="InParanoid" id="A0DM90"/>
<dbReference type="Proteomes" id="UP000000600">
    <property type="component" value="Unassembled WGS sequence"/>
</dbReference>
<reference evidence="1 2" key="1">
    <citation type="journal article" date="2006" name="Nature">
        <title>Global trends of whole-genome duplications revealed by the ciliate Paramecium tetraurelia.</title>
        <authorList>
            <consortium name="Genoscope"/>
            <person name="Aury J.-M."/>
            <person name="Jaillon O."/>
            <person name="Duret L."/>
            <person name="Noel B."/>
            <person name="Jubin C."/>
            <person name="Porcel B.M."/>
            <person name="Segurens B."/>
            <person name="Daubin V."/>
            <person name="Anthouard V."/>
            <person name="Aiach N."/>
            <person name="Arnaiz O."/>
            <person name="Billaut A."/>
            <person name="Beisson J."/>
            <person name="Blanc I."/>
            <person name="Bouhouche K."/>
            <person name="Camara F."/>
            <person name="Duharcourt S."/>
            <person name="Guigo R."/>
            <person name="Gogendeau D."/>
            <person name="Katinka M."/>
            <person name="Keller A.-M."/>
            <person name="Kissmehl R."/>
            <person name="Klotz C."/>
            <person name="Koll F."/>
            <person name="Le Moue A."/>
            <person name="Lepere C."/>
            <person name="Malinsky S."/>
            <person name="Nowacki M."/>
            <person name="Nowak J.K."/>
            <person name="Plattner H."/>
            <person name="Poulain J."/>
            <person name="Ruiz F."/>
            <person name="Serrano V."/>
            <person name="Zagulski M."/>
            <person name="Dessen P."/>
            <person name="Betermier M."/>
            <person name="Weissenbach J."/>
            <person name="Scarpelli C."/>
            <person name="Schachter V."/>
            <person name="Sperling L."/>
            <person name="Meyer E."/>
            <person name="Cohen J."/>
            <person name="Wincker P."/>
        </authorList>
    </citation>
    <scope>NUCLEOTIDE SEQUENCE [LARGE SCALE GENOMIC DNA]</scope>
    <source>
        <strain evidence="1 2">Stock d4-2</strain>
    </source>
</reference>
<evidence type="ECO:0000313" key="2">
    <source>
        <dbReference type="Proteomes" id="UP000000600"/>
    </source>
</evidence>
<name>A0DM90_PARTE</name>
<dbReference type="AlphaFoldDB" id="A0DM90"/>
<sequence length="72" mass="8325">MSYSNKENIDDTQILMDQEEVLEFVKQLKTMNKQFISQIKQLIREKERVQIVDLGTAKSVAKKVASSYNSKS</sequence>
<dbReference type="HOGENOM" id="CLU_2727680_0_0_1"/>
<dbReference type="RefSeq" id="XP_001451554.1">
    <property type="nucleotide sequence ID" value="XM_001451517.1"/>
</dbReference>
<gene>
    <name evidence="1" type="ORF">GSPATT00018375001</name>
</gene>
<protein>
    <submittedName>
        <fullName evidence="1">Uncharacterized protein</fullName>
    </submittedName>
</protein>
<proteinExistence type="predicted"/>
<accession>A0DM90</accession>
<evidence type="ECO:0000313" key="1">
    <source>
        <dbReference type="EMBL" id="CAK84157.1"/>
    </source>
</evidence>
<keyword evidence="2" id="KW-1185">Reference proteome</keyword>
<organism evidence="1 2">
    <name type="scientific">Paramecium tetraurelia</name>
    <dbReference type="NCBI Taxonomy" id="5888"/>
    <lineage>
        <taxon>Eukaryota</taxon>
        <taxon>Sar</taxon>
        <taxon>Alveolata</taxon>
        <taxon>Ciliophora</taxon>
        <taxon>Intramacronucleata</taxon>
        <taxon>Oligohymenophorea</taxon>
        <taxon>Peniculida</taxon>
        <taxon>Parameciidae</taxon>
        <taxon>Paramecium</taxon>
    </lineage>
</organism>
<dbReference type="EMBL" id="CT868496">
    <property type="protein sequence ID" value="CAK84157.1"/>
    <property type="molecule type" value="Genomic_DNA"/>
</dbReference>
<dbReference type="GeneID" id="5037339"/>
<dbReference type="KEGG" id="ptm:GSPATT00018375001"/>